<dbReference type="InterPro" id="IPR020846">
    <property type="entry name" value="MFS_dom"/>
</dbReference>
<dbReference type="InterPro" id="IPR036259">
    <property type="entry name" value="MFS_trans_sf"/>
</dbReference>
<feature type="transmembrane region" description="Helical" evidence="5">
    <location>
        <begin position="158"/>
        <end position="185"/>
    </location>
</feature>
<evidence type="ECO:0000313" key="8">
    <source>
        <dbReference type="Proteomes" id="UP001642483"/>
    </source>
</evidence>
<reference evidence="7 8" key="1">
    <citation type="submission" date="2024-02" db="EMBL/GenBank/DDBJ databases">
        <authorList>
            <person name="Daric V."/>
            <person name="Darras S."/>
        </authorList>
    </citation>
    <scope>NUCLEOTIDE SEQUENCE [LARGE SCALE GENOMIC DNA]</scope>
</reference>
<protein>
    <recommendedName>
        <fullName evidence="6">Major facilitator superfamily (MFS) profile domain-containing protein</fullName>
    </recommendedName>
</protein>
<accession>A0ABP0FVK7</accession>
<name>A0ABP0FVK7_CLALP</name>
<dbReference type="Pfam" id="PF00083">
    <property type="entry name" value="Sugar_tr"/>
    <property type="match status" value="1"/>
</dbReference>
<evidence type="ECO:0000259" key="6">
    <source>
        <dbReference type="PROSITE" id="PS50850"/>
    </source>
</evidence>
<evidence type="ECO:0000313" key="7">
    <source>
        <dbReference type="EMBL" id="CAK8683200.1"/>
    </source>
</evidence>
<dbReference type="PROSITE" id="PS50850">
    <property type="entry name" value="MFS"/>
    <property type="match status" value="1"/>
</dbReference>
<dbReference type="PANTHER" id="PTHR24064">
    <property type="entry name" value="SOLUTE CARRIER FAMILY 22 MEMBER"/>
    <property type="match status" value="1"/>
</dbReference>
<feature type="transmembrane region" description="Helical" evidence="5">
    <location>
        <begin position="363"/>
        <end position="382"/>
    </location>
</feature>
<dbReference type="SUPFAM" id="SSF103473">
    <property type="entry name" value="MFS general substrate transporter"/>
    <property type="match status" value="1"/>
</dbReference>
<evidence type="ECO:0000256" key="4">
    <source>
        <dbReference type="ARBA" id="ARBA00023136"/>
    </source>
</evidence>
<keyword evidence="3 5" id="KW-1133">Transmembrane helix</keyword>
<dbReference type="EMBL" id="CAWYQH010000097">
    <property type="protein sequence ID" value="CAK8683200.1"/>
    <property type="molecule type" value="Genomic_DNA"/>
</dbReference>
<feature type="transmembrane region" description="Helical" evidence="5">
    <location>
        <begin position="422"/>
        <end position="441"/>
    </location>
</feature>
<keyword evidence="2 5" id="KW-0812">Transmembrane</keyword>
<evidence type="ECO:0000256" key="1">
    <source>
        <dbReference type="ARBA" id="ARBA00004141"/>
    </source>
</evidence>
<evidence type="ECO:0000256" key="5">
    <source>
        <dbReference type="SAM" id="Phobius"/>
    </source>
</evidence>
<feature type="domain" description="Major facilitator superfamily (MFS) profile" evidence="6">
    <location>
        <begin position="31"/>
        <end position="445"/>
    </location>
</feature>
<feature type="transmembrane region" description="Helical" evidence="5">
    <location>
        <begin position="103"/>
        <end position="122"/>
    </location>
</feature>
<evidence type="ECO:0000256" key="3">
    <source>
        <dbReference type="ARBA" id="ARBA00022989"/>
    </source>
</evidence>
<dbReference type="Proteomes" id="UP001642483">
    <property type="component" value="Unassembled WGS sequence"/>
</dbReference>
<comment type="subcellular location">
    <subcellularLocation>
        <location evidence="1">Membrane</location>
        <topology evidence="1">Multi-pass membrane protein</topology>
    </subcellularLocation>
</comment>
<evidence type="ECO:0000256" key="2">
    <source>
        <dbReference type="ARBA" id="ARBA00022692"/>
    </source>
</evidence>
<dbReference type="Gene3D" id="1.20.1250.20">
    <property type="entry name" value="MFS general substrate transporter like domains"/>
    <property type="match status" value="1"/>
</dbReference>
<feature type="transmembrane region" description="Helical" evidence="5">
    <location>
        <begin position="306"/>
        <end position="324"/>
    </location>
</feature>
<gene>
    <name evidence="7" type="ORF">CVLEPA_LOCUS14300</name>
</gene>
<sequence>MDVDDCYAKVVGSIGRYQILIYSVLGLYGLSLPCISVGIVFFGADPSELRLANNRIQNDSTFLMEWGLLEKQWISDLTQSIFFAGFLFGVIVFGQLSDHFGRYAAMVTGYWLFLPTCFLSSFSTSWQMFATFRFFTGFLGGGVTLVQYIYLQEIVGQSWWALTGSIQNSFFAFALVLLCVCAYYLPQWRHLLQLVTYLQIPPLLFLCFLSESPRWLYSKGRLQDAEKVLIIIAKRNGVKNPVLSLKIRSIAAKPKKVYTMVDLIKHKETLKRIGVMAYIWFVNSLVYYALTFAANDIGSNTYVSEALSGLIELPSVVLCAILLNRKWCGRKRAVYSSMILSGIACLGLIAFKTTDKSSGKLALGLFGKLTISFSFNTIYVYAPELYPTSVRNIALGSLSMFARAGGIIASFSKSLISTNPVLGYILFGVAGVTAGFLTFLLPETLGSKPPDSFEDLDKQKLTFPARKLTENIPLSAKGVLGKDVKDVLEKQMLLNNEDEDTL</sequence>
<feature type="transmembrane region" description="Helical" evidence="5">
    <location>
        <begin position="19"/>
        <end position="44"/>
    </location>
</feature>
<keyword evidence="4 5" id="KW-0472">Membrane</keyword>
<dbReference type="InterPro" id="IPR005828">
    <property type="entry name" value="MFS_sugar_transport-like"/>
</dbReference>
<feature type="transmembrane region" description="Helical" evidence="5">
    <location>
        <begin position="333"/>
        <end position="351"/>
    </location>
</feature>
<organism evidence="7 8">
    <name type="scientific">Clavelina lepadiformis</name>
    <name type="common">Light-bulb sea squirt</name>
    <name type="synonym">Ascidia lepadiformis</name>
    <dbReference type="NCBI Taxonomy" id="159417"/>
    <lineage>
        <taxon>Eukaryota</taxon>
        <taxon>Metazoa</taxon>
        <taxon>Chordata</taxon>
        <taxon>Tunicata</taxon>
        <taxon>Ascidiacea</taxon>
        <taxon>Aplousobranchia</taxon>
        <taxon>Clavelinidae</taxon>
        <taxon>Clavelina</taxon>
    </lineage>
</organism>
<feature type="transmembrane region" description="Helical" evidence="5">
    <location>
        <begin position="275"/>
        <end position="294"/>
    </location>
</feature>
<comment type="caution">
    <text evidence="7">The sequence shown here is derived from an EMBL/GenBank/DDBJ whole genome shotgun (WGS) entry which is preliminary data.</text>
</comment>
<proteinExistence type="predicted"/>
<feature type="transmembrane region" description="Helical" evidence="5">
    <location>
        <begin position="128"/>
        <end position="151"/>
    </location>
</feature>
<keyword evidence="8" id="KW-1185">Reference proteome</keyword>